<feature type="domain" description="EF-hand" evidence="1">
    <location>
        <begin position="39"/>
        <end position="74"/>
    </location>
</feature>
<dbReference type="OrthoDB" id="10260455at2759"/>
<dbReference type="PROSITE" id="PS50222">
    <property type="entry name" value="EF_HAND_2"/>
    <property type="match status" value="1"/>
</dbReference>
<accession>A0A835ZCG4</accession>
<dbReference type="PANTHER" id="PTHR21847:SF1">
    <property type="entry name" value="EF-HAND CALCIUM-BINDING DOMAIN-CONTAINING PROTEIN 10"/>
    <property type="match status" value="1"/>
</dbReference>
<dbReference type="InterPro" id="IPR039879">
    <property type="entry name" value="EFC10"/>
</dbReference>
<organism evidence="2 3">
    <name type="scientific">Tribonema minus</name>
    <dbReference type="NCBI Taxonomy" id="303371"/>
    <lineage>
        <taxon>Eukaryota</taxon>
        <taxon>Sar</taxon>
        <taxon>Stramenopiles</taxon>
        <taxon>Ochrophyta</taxon>
        <taxon>PX clade</taxon>
        <taxon>Xanthophyceae</taxon>
        <taxon>Tribonematales</taxon>
        <taxon>Tribonemataceae</taxon>
        <taxon>Tribonema</taxon>
    </lineage>
</organism>
<reference evidence="2" key="1">
    <citation type="submission" date="2021-02" db="EMBL/GenBank/DDBJ databases">
        <title>First Annotated Genome of the Yellow-green Alga Tribonema minus.</title>
        <authorList>
            <person name="Mahan K.M."/>
        </authorList>
    </citation>
    <scope>NUCLEOTIDE SEQUENCE</scope>
    <source>
        <strain evidence="2">UTEX B ZZ1240</strain>
    </source>
</reference>
<keyword evidence="3" id="KW-1185">Reference proteome</keyword>
<dbReference type="Proteomes" id="UP000664859">
    <property type="component" value="Unassembled WGS sequence"/>
</dbReference>
<gene>
    <name evidence="2" type="ORF">JKP88DRAFT_150124</name>
</gene>
<dbReference type="InterPro" id="IPR056587">
    <property type="entry name" value="EF_EFCAB10_C"/>
</dbReference>
<evidence type="ECO:0000259" key="1">
    <source>
        <dbReference type="PROSITE" id="PS50222"/>
    </source>
</evidence>
<dbReference type="EMBL" id="JAFCMP010000023">
    <property type="protein sequence ID" value="KAG5191160.1"/>
    <property type="molecule type" value="Genomic_DNA"/>
</dbReference>
<dbReference type="AlphaFoldDB" id="A0A835ZCG4"/>
<protein>
    <recommendedName>
        <fullName evidence="1">EF-hand domain-containing protein</fullName>
    </recommendedName>
</protein>
<name>A0A835ZCG4_9STRA</name>
<dbReference type="InterPro" id="IPR002048">
    <property type="entry name" value="EF_hand_dom"/>
</dbReference>
<evidence type="ECO:0000313" key="3">
    <source>
        <dbReference type="Proteomes" id="UP000664859"/>
    </source>
</evidence>
<dbReference type="Pfam" id="PF24548">
    <property type="entry name" value="EF_EFCAB10_C"/>
    <property type="match status" value="1"/>
</dbReference>
<feature type="non-terminal residue" evidence="2">
    <location>
        <position position="1"/>
    </location>
</feature>
<comment type="caution">
    <text evidence="2">The sequence shown here is derived from an EMBL/GenBank/DDBJ whole genome shotgun (WGS) entry which is preliminary data.</text>
</comment>
<dbReference type="PANTHER" id="PTHR21847">
    <property type="entry name" value="EF-HAND CALCIUM-BINDING DOMAIN-CONTAINING PROTEIN 10"/>
    <property type="match status" value="1"/>
</dbReference>
<dbReference type="GO" id="GO:0005509">
    <property type="term" value="F:calcium ion binding"/>
    <property type="evidence" value="ECO:0007669"/>
    <property type="project" value="InterPro"/>
</dbReference>
<sequence>QELCTRVMYHRPSDPNAFLLEVLDTLRTARDSMVPTAFFTAEDIEATFGMMDPTGKGSVSRQQYEQALRNVGVEKPAVALPEGEQERVCRSTFQRCMQEELAAASV</sequence>
<proteinExistence type="predicted"/>
<feature type="non-terminal residue" evidence="2">
    <location>
        <position position="106"/>
    </location>
</feature>
<evidence type="ECO:0000313" key="2">
    <source>
        <dbReference type="EMBL" id="KAG5191160.1"/>
    </source>
</evidence>